<evidence type="ECO:0000313" key="2">
    <source>
        <dbReference type="EMBL" id="MDO1559419.1"/>
    </source>
</evidence>
<dbReference type="EMBL" id="JAUKTR010000003">
    <property type="protein sequence ID" value="MDO1559419.1"/>
    <property type="molecule type" value="Genomic_DNA"/>
</dbReference>
<proteinExistence type="predicted"/>
<dbReference type="InterPro" id="IPR025309">
    <property type="entry name" value="KTSC_dom"/>
</dbReference>
<comment type="caution">
    <text evidence="2">The sequence shown here is derived from an EMBL/GenBank/DDBJ whole genome shotgun (WGS) entry which is preliminary data.</text>
</comment>
<feature type="domain" description="KTSC" evidence="1">
    <location>
        <begin position="3"/>
        <end position="59"/>
    </location>
</feature>
<dbReference type="Pfam" id="PF13619">
    <property type="entry name" value="KTSC"/>
    <property type="match status" value="1"/>
</dbReference>
<dbReference type="Proteomes" id="UP001169063">
    <property type="component" value="Unassembled WGS sequence"/>
</dbReference>
<reference evidence="2" key="1">
    <citation type="submission" date="2023-07" db="EMBL/GenBank/DDBJ databases">
        <title>Brevundimonas soil sp. nov., isolated from the soil of chemical plant.</title>
        <authorList>
            <person name="Wu N."/>
        </authorList>
    </citation>
    <scope>NUCLEOTIDE SEQUENCE</scope>
    <source>
        <strain evidence="2">XZ-24</strain>
    </source>
</reference>
<organism evidence="2 3">
    <name type="scientific">Peiella sedimenti</name>
    <dbReference type="NCBI Taxonomy" id="3061083"/>
    <lineage>
        <taxon>Bacteria</taxon>
        <taxon>Pseudomonadati</taxon>
        <taxon>Pseudomonadota</taxon>
        <taxon>Alphaproteobacteria</taxon>
        <taxon>Caulobacterales</taxon>
        <taxon>Caulobacteraceae</taxon>
        <taxon>Peiella</taxon>
    </lineage>
</organism>
<name>A0ABT8SLR1_9CAUL</name>
<protein>
    <submittedName>
        <fullName evidence="2">KTSC domain-containing protein</fullName>
    </submittedName>
</protein>
<dbReference type="RefSeq" id="WP_302109849.1">
    <property type="nucleotide sequence ID" value="NZ_JAUKTR010000003.1"/>
</dbReference>
<keyword evidence="3" id="KW-1185">Reference proteome</keyword>
<evidence type="ECO:0000313" key="3">
    <source>
        <dbReference type="Proteomes" id="UP001169063"/>
    </source>
</evidence>
<sequence length="65" mass="7766">MPSSVIRDWTYDSDAQRLRITFTLGEVYDYEAVPPEIDQGLRDAQSKGRFFSRHIRDHFVYRRVT</sequence>
<accession>A0ABT8SLR1</accession>
<evidence type="ECO:0000259" key="1">
    <source>
        <dbReference type="Pfam" id="PF13619"/>
    </source>
</evidence>
<gene>
    <name evidence="2" type="ORF">Q0812_08260</name>
</gene>